<dbReference type="InterPro" id="IPR036047">
    <property type="entry name" value="F-box-like_dom_sf"/>
</dbReference>
<comment type="caution">
    <text evidence="2">The sequence shown here is derived from an EMBL/GenBank/DDBJ whole genome shotgun (WGS) entry which is preliminary data.</text>
</comment>
<accession>A0ABR0DYX3</accession>
<dbReference type="InterPro" id="IPR001810">
    <property type="entry name" value="F-box_dom"/>
</dbReference>
<proteinExistence type="predicted"/>
<gene>
    <name evidence="2" type="ORF">PRZ48_014662</name>
</gene>
<evidence type="ECO:0000313" key="3">
    <source>
        <dbReference type="Proteomes" id="UP001305779"/>
    </source>
</evidence>
<dbReference type="EMBL" id="JAXOVC010000014">
    <property type="protein sequence ID" value="KAK4494364.1"/>
    <property type="molecule type" value="Genomic_DNA"/>
</dbReference>
<name>A0ABR0DYX3_ZASCE</name>
<reference evidence="2 3" key="1">
    <citation type="journal article" date="2023" name="G3 (Bethesda)">
        <title>A chromosome-level genome assembly of Zasmidium syzygii isolated from banana leaves.</title>
        <authorList>
            <person name="van Westerhoven A.C."/>
            <person name="Mehrabi R."/>
            <person name="Talebi R."/>
            <person name="Steentjes M.B.F."/>
            <person name="Corcolon B."/>
            <person name="Chong P.A."/>
            <person name="Kema G.H.J."/>
            <person name="Seidl M.F."/>
        </authorList>
    </citation>
    <scope>NUCLEOTIDE SEQUENCE [LARGE SCALE GENOMIC DNA]</scope>
    <source>
        <strain evidence="2 3">P124</strain>
    </source>
</reference>
<feature type="domain" description="F-box" evidence="1">
    <location>
        <begin position="25"/>
        <end position="56"/>
    </location>
</feature>
<evidence type="ECO:0000313" key="2">
    <source>
        <dbReference type="EMBL" id="KAK4494364.1"/>
    </source>
</evidence>
<evidence type="ECO:0000259" key="1">
    <source>
        <dbReference type="Pfam" id="PF00646"/>
    </source>
</evidence>
<protein>
    <recommendedName>
        <fullName evidence="1">F-box domain-containing protein</fullName>
    </recommendedName>
</protein>
<dbReference type="SUPFAM" id="SSF81383">
    <property type="entry name" value="F-box domain"/>
    <property type="match status" value="1"/>
</dbReference>
<dbReference type="Proteomes" id="UP001305779">
    <property type="component" value="Unassembled WGS sequence"/>
</dbReference>
<keyword evidence="3" id="KW-1185">Reference proteome</keyword>
<sequence>MSVVAEDSAGSSEPPAIQKLIHTTEILEKVLLELDTKTLLLSQRVCKTFKEIVDDSMYLQEALFFRQAPASRAAKYGEGGVNPLLTWPWQRELGLKPIYNTSTEPAQFFAFPDEKPVGYTVRMGSWRRMCFIHGVPSDENDLGTEIVKFYENGAIRKEGFDLDSDGCVRLVEGGLELVRFDLMSGKFFWDRVGGRIVPRREGR</sequence>
<dbReference type="Pfam" id="PF00646">
    <property type="entry name" value="F-box"/>
    <property type="match status" value="1"/>
</dbReference>
<organism evidence="2 3">
    <name type="scientific">Zasmidium cellare</name>
    <name type="common">Wine cellar mold</name>
    <name type="synonym">Racodium cellare</name>
    <dbReference type="NCBI Taxonomy" id="395010"/>
    <lineage>
        <taxon>Eukaryota</taxon>
        <taxon>Fungi</taxon>
        <taxon>Dikarya</taxon>
        <taxon>Ascomycota</taxon>
        <taxon>Pezizomycotina</taxon>
        <taxon>Dothideomycetes</taxon>
        <taxon>Dothideomycetidae</taxon>
        <taxon>Mycosphaerellales</taxon>
        <taxon>Mycosphaerellaceae</taxon>
        <taxon>Zasmidium</taxon>
    </lineage>
</organism>